<dbReference type="AlphaFoldDB" id="A0A2V3IFK7"/>
<dbReference type="InterPro" id="IPR050525">
    <property type="entry name" value="ECM_Assembly_Org"/>
</dbReference>
<organism evidence="3 4">
    <name type="scientific">Gracilariopsis chorda</name>
    <dbReference type="NCBI Taxonomy" id="448386"/>
    <lineage>
        <taxon>Eukaryota</taxon>
        <taxon>Rhodophyta</taxon>
        <taxon>Florideophyceae</taxon>
        <taxon>Rhodymeniophycidae</taxon>
        <taxon>Gracilariales</taxon>
        <taxon>Gracilariaceae</taxon>
        <taxon>Gracilariopsis</taxon>
    </lineage>
</organism>
<protein>
    <submittedName>
        <fullName evidence="3">Collagen alpha-6(VI) chain</fullName>
    </submittedName>
</protein>
<evidence type="ECO:0000313" key="4">
    <source>
        <dbReference type="Proteomes" id="UP000247409"/>
    </source>
</evidence>
<name>A0A2V3IFK7_9FLOR</name>
<dbReference type="OrthoDB" id="6132182at2759"/>
<evidence type="ECO:0000256" key="1">
    <source>
        <dbReference type="SAM" id="SignalP"/>
    </source>
</evidence>
<keyword evidence="3" id="KW-0176">Collagen</keyword>
<keyword evidence="1" id="KW-0732">Signal</keyword>
<comment type="caution">
    <text evidence="3">The sequence shown here is derived from an EMBL/GenBank/DDBJ whole genome shotgun (WGS) entry which is preliminary data.</text>
</comment>
<dbReference type="PROSITE" id="PS50234">
    <property type="entry name" value="VWFA"/>
    <property type="match status" value="1"/>
</dbReference>
<feature type="signal peptide" evidence="1">
    <location>
        <begin position="1"/>
        <end position="19"/>
    </location>
</feature>
<dbReference type="SMART" id="SM00327">
    <property type="entry name" value="VWA"/>
    <property type="match status" value="1"/>
</dbReference>
<reference evidence="3 4" key="1">
    <citation type="journal article" date="2018" name="Mol. Biol. Evol.">
        <title>Analysis of the draft genome of the red seaweed Gracilariopsis chorda provides insights into genome size evolution in Rhodophyta.</title>
        <authorList>
            <person name="Lee J."/>
            <person name="Yang E.C."/>
            <person name="Graf L."/>
            <person name="Yang J.H."/>
            <person name="Qiu H."/>
            <person name="Zel Zion U."/>
            <person name="Chan C.X."/>
            <person name="Stephens T.G."/>
            <person name="Weber A.P.M."/>
            <person name="Boo G.H."/>
            <person name="Boo S.M."/>
            <person name="Kim K.M."/>
            <person name="Shin Y."/>
            <person name="Jung M."/>
            <person name="Lee S.J."/>
            <person name="Yim H.S."/>
            <person name="Lee J.H."/>
            <person name="Bhattacharya D."/>
            <person name="Yoon H.S."/>
        </authorList>
    </citation>
    <scope>NUCLEOTIDE SEQUENCE [LARGE SCALE GENOMIC DNA]</scope>
    <source>
        <strain evidence="3 4">SKKU-2015</strain>
        <tissue evidence="3">Whole body</tissue>
    </source>
</reference>
<dbReference type="CDD" id="cd00198">
    <property type="entry name" value="vWFA"/>
    <property type="match status" value="1"/>
</dbReference>
<dbReference type="SUPFAM" id="SSF53300">
    <property type="entry name" value="vWA-like"/>
    <property type="match status" value="1"/>
</dbReference>
<feature type="domain" description="VWFA" evidence="2">
    <location>
        <begin position="41"/>
        <end position="207"/>
    </location>
</feature>
<dbReference type="STRING" id="448386.A0A2V3IFK7"/>
<dbReference type="InterPro" id="IPR002035">
    <property type="entry name" value="VWF_A"/>
</dbReference>
<proteinExistence type="predicted"/>
<feature type="chain" id="PRO_5016169136" evidence="1">
    <location>
        <begin position="20"/>
        <end position="378"/>
    </location>
</feature>
<accession>A0A2V3IFK7</accession>
<evidence type="ECO:0000313" key="3">
    <source>
        <dbReference type="EMBL" id="PXF40879.1"/>
    </source>
</evidence>
<keyword evidence="4" id="KW-1185">Reference proteome</keyword>
<dbReference type="Gene3D" id="3.40.50.410">
    <property type="entry name" value="von Willebrand factor, type A domain"/>
    <property type="match status" value="1"/>
</dbReference>
<dbReference type="Proteomes" id="UP000247409">
    <property type="component" value="Unassembled WGS sequence"/>
</dbReference>
<sequence>MVPFAFILSLLALFACAVSIPFSIHQDLPTNDTSEDCSINSVCFVLDESGSIQSSEYIVEQQFVISVSRVISSRTNGTLYSAYGFASSASVIQASTSNLEGTFVPVINQSQQSGGSTNMYAGLNACFNEVNGNAGNRVIVLITDGGDNGNPLAEALAPTVKAAGVAIVTIGVGSGVDEDYLRSLATTPAFFIPSTFSSLPADVVRVAESSCDVVEVSPVPDITPTPIPDPCEEAYDTCDFAFMNELSVPTFAVDVAPDVPFTPKIVSRNPLELVGVLNTNDIVVEFIEDDGTVTPITSEPAIQSFSATQFKPITLTGTSRSGIAHESFQADQLSLARDRCVRVFVSSFQLLDVTPPNNVIGNPAVTRADNKCMVFRTS</sequence>
<dbReference type="PANTHER" id="PTHR24020:SF84">
    <property type="entry name" value="VWFA DOMAIN-CONTAINING PROTEIN"/>
    <property type="match status" value="1"/>
</dbReference>
<dbReference type="PANTHER" id="PTHR24020">
    <property type="entry name" value="COLLAGEN ALPHA"/>
    <property type="match status" value="1"/>
</dbReference>
<dbReference type="InterPro" id="IPR036465">
    <property type="entry name" value="vWFA_dom_sf"/>
</dbReference>
<evidence type="ECO:0000259" key="2">
    <source>
        <dbReference type="PROSITE" id="PS50234"/>
    </source>
</evidence>
<dbReference type="Pfam" id="PF00092">
    <property type="entry name" value="VWA"/>
    <property type="match status" value="1"/>
</dbReference>
<gene>
    <name evidence="3" type="ORF">BWQ96_09408</name>
</gene>
<dbReference type="EMBL" id="NBIV01000254">
    <property type="protein sequence ID" value="PXF40879.1"/>
    <property type="molecule type" value="Genomic_DNA"/>
</dbReference>